<dbReference type="RefSeq" id="WP_151885251.1">
    <property type="nucleotide sequence ID" value="NZ_CP032228.1"/>
</dbReference>
<sequence length="140" mass="15435">MYSRILVAVDLDEPSSWQKPIATALALADCFGAKVALAYVVPDTVLMLQAQWSVSSVRAIMEDARIKLMKVTRDHAADRDLEEIVRSGPVYAGLIEAGETFEADLIVLSSRRPEMKDYLLGANASRVVRHAKCSVMVVRD</sequence>
<dbReference type="InterPro" id="IPR006016">
    <property type="entry name" value="UspA"/>
</dbReference>
<dbReference type="PANTHER" id="PTHR46268">
    <property type="entry name" value="STRESS RESPONSE PROTEIN NHAX"/>
    <property type="match status" value="1"/>
</dbReference>
<dbReference type="EMBL" id="CP032228">
    <property type="protein sequence ID" value="QFI62809.1"/>
    <property type="molecule type" value="Genomic_DNA"/>
</dbReference>
<evidence type="ECO:0000256" key="1">
    <source>
        <dbReference type="ARBA" id="ARBA00008791"/>
    </source>
</evidence>
<feature type="domain" description="UspA" evidence="2">
    <location>
        <begin position="1"/>
        <end position="139"/>
    </location>
</feature>
<name>A0A5P6N9Z3_9SPHN</name>
<dbReference type="PANTHER" id="PTHR46268:SF6">
    <property type="entry name" value="UNIVERSAL STRESS PROTEIN UP12"/>
    <property type="match status" value="1"/>
</dbReference>
<evidence type="ECO:0000259" key="2">
    <source>
        <dbReference type="Pfam" id="PF00582"/>
    </source>
</evidence>
<reference evidence="4" key="1">
    <citation type="submission" date="2018-09" db="EMBL/GenBank/DDBJ databases">
        <title>Nocardia yunnanensis sp. nov., an actinomycete isolated from a soil sample.</title>
        <authorList>
            <person name="Zhang J."/>
        </authorList>
    </citation>
    <scope>NUCLEOTIDE SEQUENCE [LARGE SCALE GENOMIC DNA]</scope>
    <source>
        <strain evidence="4">21-3</strain>
    </source>
</reference>
<dbReference type="CDD" id="cd00293">
    <property type="entry name" value="USP-like"/>
    <property type="match status" value="1"/>
</dbReference>
<dbReference type="Gene3D" id="3.40.50.620">
    <property type="entry name" value="HUPs"/>
    <property type="match status" value="1"/>
</dbReference>
<dbReference type="InterPro" id="IPR006015">
    <property type="entry name" value="Universal_stress_UspA"/>
</dbReference>
<dbReference type="AlphaFoldDB" id="A0A5P6N9Z3"/>
<evidence type="ECO:0000313" key="4">
    <source>
        <dbReference type="Proteomes" id="UP000325385"/>
    </source>
</evidence>
<accession>A0A5P6N9Z3</accession>
<dbReference type="GeneID" id="69696762"/>
<protein>
    <submittedName>
        <fullName evidence="3">Universal stress protein</fullName>
    </submittedName>
</protein>
<proteinExistence type="inferred from homology"/>
<dbReference type="InterPro" id="IPR014729">
    <property type="entry name" value="Rossmann-like_a/b/a_fold"/>
</dbReference>
<comment type="similarity">
    <text evidence="1">Belongs to the universal stress protein A family.</text>
</comment>
<dbReference type="PRINTS" id="PR01438">
    <property type="entry name" value="UNVRSLSTRESS"/>
</dbReference>
<evidence type="ECO:0000313" key="3">
    <source>
        <dbReference type="EMBL" id="QFI62809.1"/>
    </source>
</evidence>
<dbReference type="Proteomes" id="UP000325385">
    <property type="component" value="Chromosome"/>
</dbReference>
<gene>
    <name evidence="3" type="ORF">D0Y83_05615</name>
</gene>
<organism evidence="3 4">
    <name type="scientific">Qipengyuania flava</name>
    <dbReference type="NCBI Taxonomy" id="192812"/>
    <lineage>
        <taxon>Bacteria</taxon>
        <taxon>Pseudomonadati</taxon>
        <taxon>Pseudomonadota</taxon>
        <taxon>Alphaproteobacteria</taxon>
        <taxon>Sphingomonadales</taxon>
        <taxon>Erythrobacteraceae</taxon>
        <taxon>Qipengyuania</taxon>
    </lineage>
</organism>
<dbReference type="SUPFAM" id="SSF52402">
    <property type="entry name" value="Adenine nucleotide alpha hydrolases-like"/>
    <property type="match status" value="1"/>
</dbReference>
<dbReference type="Pfam" id="PF00582">
    <property type="entry name" value="Usp"/>
    <property type="match status" value="1"/>
</dbReference>